<feature type="region of interest" description="Disordered" evidence="1">
    <location>
        <begin position="103"/>
        <end position="122"/>
    </location>
</feature>
<proteinExistence type="predicted"/>
<dbReference type="Proteomes" id="UP000633263">
    <property type="component" value="Unassembled WGS sequence"/>
</dbReference>
<evidence type="ECO:0008006" key="4">
    <source>
        <dbReference type="Google" id="ProtNLM"/>
    </source>
</evidence>
<dbReference type="RefSeq" id="WP_188636539.1">
    <property type="nucleotide sequence ID" value="NZ_BMNN01000004.1"/>
</dbReference>
<reference evidence="3" key="1">
    <citation type="journal article" date="2019" name="Int. J. Syst. Evol. Microbiol.">
        <title>The Global Catalogue of Microorganisms (GCM) 10K type strain sequencing project: providing services to taxonomists for standard genome sequencing and annotation.</title>
        <authorList>
            <consortium name="The Broad Institute Genomics Platform"/>
            <consortium name="The Broad Institute Genome Sequencing Center for Infectious Disease"/>
            <person name="Wu L."/>
            <person name="Ma J."/>
        </authorList>
    </citation>
    <scope>NUCLEOTIDE SEQUENCE [LARGE SCALE GENOMIC DNA]</scope>
    <source>
        <strain evidence="3">JCM 11590</strain>
    </source>
</reference>
<evidence type="ECO:0000313" key="3">
    <source>
        <dbReference type="Proteomes" id="UP000633263"/>
    </source>
</evidence>
<accession>A0ABQ2CT49</accession>
<keyword evidence="3" id="KW-1185">Reference proteome</keyword>
<dbReference type="EMBL" id="BMNN01000004">
    <property type="protein sequence ID" value="GGJ03634.1"/>
    <property type="molecule type" value="Genomic_DNA"/>
</dbReference>
<protein>
    <recommendedName>
        <fullName evidence="4">DUF3301 domain-containing protein</fullName>
    </recommendedName>
</protein>
<comment type="caution">
    <text evidence="2">The sequence shown here is derived from an EMBL/GenBank/DDBJ whole genome shotgun (WGS) entry which is preliminary data.</text>
</comment>
<name>A0ABQ2CT49_9GAMM</name>
<evidence type="ECO:0000256" key="1">
    <source>
        <dbReference type="SAM" id="MobiDB-lite"/>
    </source>
</evidence>
<sequence>MVFELEHMALIILAAALGAWIWRAMGLHDRALHMARQHCSRAGVQLLDESVALSRIRPGRGRYGRPGISRRYAFEFTVTGERRYPGFVELHGQTLVRVELAPHPFPGDGPDGPDTVSHLRLL</sequence>
<evidence type="ECO:0000313" key="2">
    <source>
        <dbReference type="EMBL" id="GGJ03634.1"/>
    </source>
</evidence>
<organism evidence="2 3">
    <name type="scientific">Halopseudomonas pertucinogena</name>
    <dbReference type="NCBI Taxonomy" id="86175"/>
    <lineage>
        <taxon>Bacteria</taxon>
        <taxon>Pseudomonadati</taxon>
        <taxon>Pseudomonadota</taxon>
        <taxon>Gammaproteobacteria</taxon>
        <taxon>Pseudomonadales</taxon>
        <taxon>Pseudomonadaceae</taxon>
        <taxon>Halopseudomonas</taxon>
    </lineage>
</organism>
<gene>
    <name evidence="2" type="ORF">GCM10009083_20490</name>
</gene>
<dbReference type="Pfam" id="PF11743">
    <property type="entry name" value="DUF3301"/>
    <property type="match status" value="1"/>
</dbReference>
<dbReference type="InterPro" id="IPR021732">
    <property type="entry name" value="DUF3301"/>
</dbReference>